<protein>
    <submittedName>
        <fullName evidence="2">Uncharacterized protein</fullName>
    </submittedName>
</protein>
<feature type="region of interest" description="Disordered" evidence="1">
    <location>
        <begin position="110"/>
        <end position="129"/>
    </location>
</feature>
<dbReference type="Proteomes" id="UP001419268">
    <property type="component" value="Unassembled WGS sequence"/>
</dbReference>
<evidence type="ECO:0000313" key="2">
    <source>
        <dbReference type="EMBL" id="KAK9133014.1"/>
    </source>
</evidence>
<sequence>MVSNGGGGFGMYVAAEADSVCVYAWQRFEPSGAMVELVCSGNECATMAGMSRVCAGARWSRCAIAERMCSGRGVQQRRNKCSSEAAARSSEWANRTMRRAVWRVGGAAAARSRSSDGGGGAGAQAIGRGKAGVQQRQMCSGGCVRRTEMQV</sequence>
<dbReference type="EMBL" id="JBBNAG010000005">
    <property type="protein sequence ID" value="KAK9133014.1"/>
    <property type="molecule type" value="Genomic_DNA"/>
</dbReference>
<organism evidence="2 3">
    <name type="scientific">Stephania cephalantha</name>
    <dbReference type="NCBI Taxonomy" id="152367"/>
    <lineage>
        <taxon>Eukaryota</taxon>
        <taxon>Viridiplantae</taxon>
        <taxon>Streptophyta</taxon>
        <taxon>Embryophyta</taxon>
        <taxon>Tracheophyta</taxon>
        <taxon>Spermatophyta</taxon>
        <taxon>Magnoliopsida</taxon>
        <taxon>Ranunculales</taxon>
        <taxon>Menispermaceae</taxon>
        <taxon>Menispermoideae</taxon>
        <taxon>Cissampelideae</taxon>
        <taxon>Stephania</taxon>
    </lineage>
</organism>
<reference evidence="2 3" key="1">
    <citation type="submission" date="2024-01" db="EMBL/GenBank/DDBJ databases">
        <title>Genome assemblies of Stephania.</title>
        <authorList>
            <person name="Yang L."/>
        </authorList>
    </citation>
    <scope>NUCLEOTIDE SEQUENCE [LARGE SCALE GENOMIC DNA]</scope>
    <source>
        <strain evidence="2">JXDWG</strain>
        <tissue evidence="2">Leaf</tissue>
    </source>
</reference>
<gene>
    <name evidence="2" type="ORF">Scep_012542</name>
</gene>
<name>A0AAP0P7M0_9MAGN</name>
<evidence type="ECO:0000256" key="1">
    <source>
        <dbReference type="SAM" id="MobiDB-lite"/>
    </source>
</evidence>
<dbReference type="AlphaFoldDB" id="A0AAP0P7M0"/>
<evidence type="ECO:0000313" key="3">
    <source>
        <dbReference type="Proteomes" id="UP001419268"/>
    </source>
</evidence>
<accession>A0AAP0P7M0</accession>
<comment type="caution">
    <text evidence="2">The sequence shown here is derived from an EMBL/GenBank/DDBJ whole genome shotgun (WGS) entry which is preliminary data.</text>
</comment>
<keyword evidence="3" id="KW-1185">Reference proteome</keyword>
<proteinExistence type="predicted"/>